<dbReference type="Proteomes" id="UP000000328">
    <property type="component" value="Chromosome"/>
</dbReference>
<organism evidence="2 3">
    <name type="scientific">Amycolatopsis mediterranei (strain U-32)</name>
    <dbReference type="NCBI Taxonomy" id="749927"/>
    <lineage>
        <taxon>Bacteria</taxon>
        <taxon>Bacillati</taxon>
        <taxon>Actinomycetota</taxon>
        <taxon>Actinomycetes</taxon>
        <taxon>Pseudonocardiales</taxon>
        <taxon>Pseudonocardiaceae</taxon>
        <taxon>Amycolatopsis</taxon>
    </lineage>
</organism>
<sequence>MYLPIMEVHLMTDMMSGVENAEDPKAETGLDGLDEQLVAQLVSRAKAGGLALTGEGGVLAQLTKRLLESALEGEITDHLGYDKHDRPVVGPATRVTAFGPRPCSPTSARSRSTCPGTGMPASSRRSWPSGGNAWAGWTRW</sequence>
<dbReference type="AlphaFoldDB" id="A0A0H3D488"/>
<dbReference type="KEGG" id="amd:AMED_3699"/>
<accession>A0A0H3D488</accession>
<dbReference type="EMBL" id="CP002000">
    <property type="protein sequence ID" value="ADJ45481.1"/>
    <property type="molecule type" value="Genomic_DNA"/>
</dbReference>
<dbReference type="PATRIC" id="fig|749927.5.peg.3827"/>
<evidence type="ECO:0000313" key="3">
    <source>
        <dbReference type="Proteomes" id="UP000000328"/>
    </source>
</evidence>
<dbReference type="eggNOG" id="COG3328">
    <property type="taxonomic scope" value="Bacteria"/>
</dbReference>
<name>A0A0H3D488_AMYMU</name>
<reference evidence="2 3" key="1">
    <citation type="journal article" date="2010" name="Cell Res.">
        <title>Complete genome sequence of the rifamycin SV-producing Amycolatopsis mediterranei U32 revealed its genetic characteristics in phylogeny and metabolism.</title>
        <authorList>
            <person name="Zhao W."/>
            <person name="Zhong Y."/>
            <person name="Yuan H."/>
            <person name="Wang J."/>
            <person name="Zheng H."/>
            <person name="Wang Y."/>
            <person name="Cen X."/>
            <person name="Xu F."/>
            <person name="Bai J."/>
            <person name="Han X."/>
            <person name="Lu G."/>
            <person name="Zhu Y."/>
            <person name="Shao Z."/>
            <person name="Yan H."/>
            <person name="Li C."/>
            <person name="Peng N."/>
            <person name="Zhang Z."/>
            <person name="Zhang Y."/>
            <person name="Lin W."/>
            <person name="Fan Y."/>
            <person name="Qin Z."/>
            <person name="Hu Y."/>
            <person name="Zhu B."/>
            <person name="Wang S."/>
            <person name="Ding X."/>
            <person name="Zhao G.P."/>
        </authorList>
    </citation>
    <scope>NUCLEOTIDE SEQUENCE [LARGE SCALE GENOMIC DNA]</scope>
    <source>
        <strain evidence="3">U-32</strain>
    </source>
</reference>
<dbReference type="OrthoDB" id="9793302at2"/>
<gene>
    <name evidence="2" type="ordered locus">AMED_3699</name>
</gene>
<protein>
    <submittedName>
        <fullName evidence="2">Transposase</fullName>
    </submittedName>
</protein>
<proteinExistence type="predicted"/>
<evidence type="ECO:0000256" key="1">
    <source>
        <dbReference type="SAM" id="MobiDB-lite"/>
    </source>
</evidence>
<dbReference type="HOGENOM" id="CLU_1830929_0_0_11"/>
<feature type="region of interest" description="Disordered" evidence="1">
    <location>
        <begin position="93"/>
        <end position="140"/>
    </location>
</feature>
<feature type="compositionally biased region" description="Polar residues" evidence="1">
    <location>
        <begin position="104"/>
        <end position="115"/>
    </location>
</feature>
<evidence type="ECO:0000313" key="2">
    <source>
        <dbReference type="EMBL" id="ADJ45481.1"/>
    </source>
</evidence>